<protein>
    <submittedName>
        <fullName evidence="1">Uncharacterized protein</fullName>
    </submittedName>
</protein>
<accession>A0ACB0YT70</accession>
<evidence type="ECO:0000313" key="1">
    <source>
        <dbReference type="EMBL" id="CAK5061765.1"/>
    </source>
</evidence>
<proteinExistence type="predicted"/>
<keyword evidence="2" id="KW-1185">Reference proteome</keyword>
<dbReference type="Proteomes" id="UP001497535">
    <property type="component" value="Unassembled WGS sequence"/>
</dbReference>
<name>A0ACB0YT70_MELEN</name>
<reference evidence="1" key="1">
    <citation type="submission" date="2023-11" db="EMBL/GenBank/DDBJ databases">
        <authorList>
            <person name="Poullet M."/>
        </authorList>
    </citation>
    <scope>NUCLEOTIDE SEQUENCE</scope>
    <source>
        <strain evidence="1">E1834</strain>
    </source>
</reference>
<dbReference type="EMBL" id="CAVMJV010000018">
    <property type="protein sequence ID" value="CAK5061765.1"/>
    <property type="molecule type" value="Genomic_DNA"/>
</dbReference>
<evidence type="ECO:0000313" key="2">
    <source>
        <dbReference type="Proteomes" id="UP001497535"/>
    </source>
</evidence>
<sequence>MTEKMSYNGENIKQPNVGWFFSRKYITENDAYLFDKQIATICANYGKIGFSFITYPIGGIYRYNCQINKNRNARPIHLPDLQMGIQFWQKYVNCALSSWIVGFLINFFNWEGILFSFLSVIIIW</sequence>
<comment type="caution">
    <text evidence="1">The sequence shown here is derived from an EMBL/GenBank/DDBJ whole genome shotgun (WGS) entry which is preliminary data.</text>
</comment>
<gene>
    <name evidence="1" type="ORF">MENTE1834_LOCUS16321</name>
</gene>
<organism evidence="1 2">
    <name type="scientific">Meloidogyne enterolobii</name>
    <name type="common">Root-knot nematode worm</name>
    <name type="synonym">Meloidogyne mayaguensis</name>
    <dbReference type="NCBI Taxonomy" id="390850"/>
    <lineage>
        <taxon>Eukaryota</taxon>
        <taxon>Metazoa</taxon>
        <taxon>Ecdysozoa</taxon>
        <taxon>Nematoda</taxon>
        <taxon>Chromadorea</taxon>
        <taxon>Rhabditida</taxon>
        <taxon>Tylenchina</taxon>
        <taxon>Tylenchomorpha</taxon>
        <taxon>Tylenchoidea</taxon>
        <taxon>Meloidogynidae</taxon>
        <taxon>Meloidogyninae</taxon>
        <taxon>Meloidogyne</taxon>
    </lineage>
</organism>